<feature type="region of interest" description="Disordered" evidence="1">
    <location>
        <begin position="263"/>
        <end position="282"/>
    </location>
</feature>
<protein>
    <submittedName>
        <fullName evidence="3 4">Uncharacterized protein</fullName>
    </submittedName>
</protein>
<dbReference type="EnsemblPlants" id="Zm00001eb313300_T001">
    <property type="protein sequence ID" value="Zm00001eb313300_P001"/>
    <property type="gene ID" value="Zm00001eb313300"/>
</dbReference>
<reference evidence="4" key="3">
    <citation type="submission" date="2019-07" db="EMBL/GenBank/DDBJ databases">
        <authorList>
            <person name="Seetharam A."/>
            <person name="Woodhouse M."/>
            <person name="Cannon E."/>
        </authorList>
    </citation>
    <scope>NUCLEOTIDE SEQUENCE [LARGE SCALE GENOMIC DNA]</scope>
    <source>
        <strain evidence="4">cv. B73</strain>
    </source>
</reference>
<feature type="signal peptide" evidence="2">
    <location>
        <begin position="1"/>
        <end position="24"/>
    </location>
</feature>
<gene>
    <name evidence="4" type="primary">LOC100191895</name>
</gene>
<dbReference type="EMBL" id="BT060905">
    <property type="protein sequence ID" value="ACN25602.1"/>
    <property type="molecule type" value="mRNA"/>
</dbReference>
<keyword evidence="5" id="KW-1185">Reference proteome</keyword>
<proteinExistence type="evidence at transcript level"/>
<feature type="compositionally biased region" description="Gly residues" evidence="1">
    <location>
        <begin position="117"/>
        <end position="126"/>
    </location>
</feature>
<sequence>MAWGACTAVAAALLLLLLLAAAAAGGNGGVHCLDLDLEEGRRHHLSRRALQGRQRRHHLRGGGWRHGARAEAPQLQPCAGQQQGGGGGRSPVHRRRARLVAARAHRALPADDDQLVGRGGGDGVQGAGARQLGREAPDAELRGHRGAGRRRGDGDRGHGQRADVGAVRAVRVVPRPAGPAVRPVLVAVLRRGAVRLPLLRRAAAAAGHGRGRGRAAVRRRAAGGLQLRAQLPRRLLLPRRAGARQAEPGRGGHRRLRVRVRHQQPGPAVRRHVGPHGARPQPALARVADRGPVRRRVLLLPPAQQGVRRVGLAGAGRRPVGVPQLDPGRVHLDGVQLRPAAPGALLPGEPDRDHGRRPGGGVHGLLGQGDRRLGHRDHQPRAVGLQRRQGRVHEPARGVPAGARVLHPRHLLQHDRAQGSPGAQPDSRVRRRRGGGGGLRRRALLRQQRLLTGVPGRGLPEIRGRDLHHRQLPAEEPEGRLRHLGVSGWFRAGDVWLYLTLTRIGIGIGMQRAAMGSIYVNTFILTCRFVSRLPLVIGKW</sequence>
<dbReference type="Proteomes" id="UP000007305">
    <property type="component" value="Chromosome 7"/>
</dbReference>
<name>C0HEZ9_MAIZE</name>
<feature type="compositionally biased region" description="Basic and acidic residues" evidence="1">
    <location>
        <begin position="132"/>
        <end position="143"/>
    </location>
</feature>
<evidence type="ECO:0000313" key="5">
    <source>
        <dbReference type="Proteomes" id="UP000007305"/>
    </source>
</evidence>
<reference evidence="5" key="2">
    <citation type="submission" date="2015-12" db="EMBL/GenBank/DDBJ databases">
        <title>Update maize B73 reference genome by single molecule sequencing technologies.</title>
        <authorList>
            <consortium name="Maize Genome Sequencing Project"/>
            <person name="Ware D."/>
        </authorList>
    </citation>
    <scope>NUCLEOTIDE SEQUENCE [LARGE SCALE GENOMIC DNA]</scope>
    <source>
        <strain evidence="5">cv. B73</strain>
    </source>
</reference>
<reference evidence="3" key="1">
    <citation type="journal article" date="2009" name="PLoS Genet.">
        <title>Sequencing, mapping, and analysis of 27,455 maize full-length cDNAs.</title>
        <authorList>
            <person name="Soderlund C."/>
            <person name="Descour A."/>
            <person name="Kudrna D."/>
            <person name="Bomhoff M."/>
            <person name="Boyd L."/>
            <person name="Currie J."/>
            <person name="Angelova A."/>
            <person name="Collura K."/>
            <person name="Wissotski M."/>
            <person name="Ashley E."/>
            <person name="Morrow D."/>
            <person name="Fernandes J."/>
            <person name="Walbot V."/>
            <person name="Yu Y."/>
        </authorList>
    </citation>
    <scope>NUCLEOTIDE SEQUENCE</scope>
    <source>
        <strain evidence="3">B73</strain>
    </source>
</reference>
<dbReference type="AlphaFoldDB" id="C0HEZ9"/>
<accession>C0HEZ9</accession>
<feature type="region of interest" description="Disordered" evidence="1">
    <location>
        <begin position="49"/>
        <end position="94"/>
    </location>
</feature>
<dbReference type="ExpressionAtlas" id="C0HEZ9">
    <property type="expression patterns" value="baseline and differential"/>
</dbReference>
<feature type="region of interest" description="Disordered" evidence="1">
    <location>
        <begin position="110"/>
        <end position="163"/>
    </location>
</feature>
<feature type="chain" id="PRO_5044729020" evidence="2">
    <location>
        <begin position="25"/>
        <end position="540"/>
    </location>
</feature>
<feature type="region of interest" description="Disordered" evidence="1">
    <location>
        <begin position="340"/>
        <end position="438"/>
    </location>
</feature>
<dbReference type="HOGENOM" id="CLU_504712_0_0_1"/>
<feature type="compositionally biased region" description="Basic residues" evidence="1">
    <location>
        <begin position="429"/>
        <end position="438"/>
    </location>
</feature>
<evidence type="ECO:0000256" key="2">
    <source>
        <dbReference type="SAM" id="SignalP"/>
    </source>
</evidence>
<keyword evidence="2" id="KW-0732">Signal</keyword>
<evidence type="ECO:0000313" key="4">
    <source>
        <dbReference type="EnsemblPlants" id="Zm00001eb313300_P001"/>
    </source>
</evidence>
<dbReference type="OrthoDB" id="2747330at2759"/>
<evidence type="ECO:0000256" key="1">
    <source>
        <dbReference type="SAM" id="MobiDB-lite"/>
    </source>
</evidence>
<reference evidence="4" key="4">
    <citation type="submission" date="2021-05" db="UniProtKB">
        <authorList>
            <consortium name="EnsemblPlants"/>
        </authorList>
    </citation>
    <scope>IDENTIFICATION</scope>
    <source>
        <strain evidence="4">cv. B73</strain>
    </source>
</reference>
<evidence type="ECO:0000313" key="3">
    <source>
        <dbReference type="EMBL" id="ACN25602.1"/>
    </source>
</evidence>
<feature type="compositionally biased region" description="Gly residues" evidence="1">
    <location>
        <begin position="358"/>
        <end position="367"/>
    </location>
</feature>
<feature type="compositionally biased region" description="Basic and acidic residues" evidence="1">
    <location>
        <begin position="150"/>
        <end position="161"/>
    </location>
</feature>
<feature type="compositionally biased region" description="Basic and acidic residues" evidence="1">
    <location>
        <begin position="369"/>
        <end position="380"/>
    </location>
</feature>
<dbReference type="Gramene" id="Zm00001eb313300_T001">
    <property type="protein sequence ID" value="Zm00001eb313300_P001"/>
    <property type="gene ID" value="Zm00001eb313300"/>
</dbReference>
<organism evidence="3">
    <name type="scientific">Zea mays</name>
    <name type="common">Maize</name>
    <dbReference type="NCBI Taxonomy" id="4577"/>
    <lineage>
        <taxon>Eukaryota</taxon>
        <taxon>Viridiplantae</taxon>
        <taxon>Streptophyta</taxon>
        <taxon>Embryophyta</taxon>
        <taxon>Tracheophyta</taxon>
        <taxon>Spermatophyta</taxon>
        <taxon>Magnoliopsida</taxon>
        <taxon>Liliopsida</taxon>
        <taxon>Poales</taxon>
        <taxon>Poaceae</taxon>
        <taxon>PACMAD clade</taxon>
        <taxon>Panicoideae</taxon>
        <taxon>Andropogonodae</taxon>
        <taxon>Andropogoneae</taxon>
        <taxon>Tripsacinae</taxon>
        <taxon>Zea</taxon>
    </lineage>
</organism>